<evidence type="ECO:0000256" key="2">
    <source>
        <dbReference type="ARBA" id="ARBA00022741"/>
    </source>
</evidence>
<dbReference type="FunFam" id="3.30.200.20:FF:000180">
    <property type="entry name" value="serine/threonine-protein kinase STY46-like"/>
    <property type="match status" value="1"/>
</dbReference>
<reference evidence="6" key="2">
    <citation type="journal article" date="2023" name="Int. J. Mol. Sci.">
        <title>De Novo Assembly and Annotation of 11 Diverse Shrub Willow (Salix) Genomes Reveals Novel Gene Organization in Sex-Linked Regions.</title>
        <authorList>
            <person name="Hyden B."/>
            <person name="Feng K."/>
            <person name="Yates T.B."/>
            <person name="Jawdy S."/>
            <person name="Cereghino C."/>
            <person name="Smart L.B."/>
            <person name="Muchero W."/>
        </authorList>
    </citation>
    <scope>NUCLEOTIDE SEQUENCE</scope>
    <source>
        <tissue evidence="6">Shoot tip</tissue>
    </source>
</reference>
<organism evidence="6 7">
    <name type="scientific">Salix koriyanagi</name>
    <dbReference type="NCBI Taxonomy" id="2511006"/>
    <lineage>
        <taxon>Eukaryota</taxon>
        <taxon>Viridiplantae</taxon>
        <taxon>Streptophyta</taxon>
        <taxon>Embryophyta</taxon>
        <taxon>Tracheophyta</taxon>
        <taxon>Spermatophyta</taxon>
        <taxon>Magnoliopsida</taxon>
        <taxon>eudicotyledons</taxon>
        <taxon>Gunneridae</taxon>
        <taxon>Pentapetalae</taxon>
        <taxon>rosids</taxon>
        <taxon>fabids</taxon>
        <taxon>Malpighiales</taxon>
        <taxon>Salicaceae</taxon>
        <taxon>Saliceae</taxon>
        <taxon>Salix</taxon>
    </lineage>
</organism>
<dbReference type="InterPro" id="IPR011009">
    <property type="entry name" value="Kinase-like_dom_sf"/>
</dbReference>
<comment type="caution">
    <text evidence="6">The sequence shown here is derived from an EMBL/GenBank/DDBJ whole genome shotgun (WGS) entry which is preliminary data.</text>
</comment>
<keyword evidence="1" id="KW-0808">Transferase</keyword>
<evidence type="ECO:0000256" key="3">
    <source>
        <dbReference type="ARBA" id="ARBA00022777"/>
    </source>
</evidence>
<reference evidence="6" key="1">
    <citation type="submission" date="2022-11" db="EMBL/GenBank/DDBJ databases">
        <authorList>
            <person name="Hyden B.L."/>
            <person name="Feng K."/>
            <person name="Yates T."/>
            <person name="Jawdy S."/>
            <person name="Smart L.B."/>
            <person name="Muchero W."/>
        </authorList>
    </citation>
    <scope>NUCLEOTIDE SEQUENCE</scope>
    <source>
        <tissue evidence="6">Shoot tip</tissue>
    </source>
</reference>
<keyword evidence="7" id="KW-1185">Reference proteome</keyword>
<proteinExistence type="predicted"/>
<dbReference type="Pfam" id="PF07714">
    <property type="entry name" value="PK_Tyr_Ser-Thr"/>
    <property type="match status" value="1"/>
</dbReference>
<dbReference type="GO" id="GO:0004672">
    <property type="term" value="F:protein kinase activity"/>
    <property type="evidence" value="ECO:0007669"/>
    <property type="project" value="InterPro"/>
</dbReference>
<keyword evidence="2" id="KW-0547">Nucleotide-binding</keyword>
<protein>
    <submittedName>
        <fullName evidence="6">SERINE/THREONINE-PROTEIN KINASE HT1-LIKE</fullName>
    </submittedName>
</protein>
<keyword evidence="3 6" id="KW-0418">Kinase</keyword>
<gene>
    <name evidence="6" type="ORF">OIU74_011423</name>
</gene>
<evidence type="ECO:0000256" key="4">
    <source>
        <dbReference type="ARBA" id="ARBA00022840"/>
    </source>
</evidence>
<evidence type="ECO:0000313" key="6">
    <source>
        <dbReference type="EMBL" id="KAJ6710550.1"/>
    </source>
</evidence>
<evidence type="ECO:0000313" key="7">
    <source>
        <dbReference type="Proteomes" id="UP001151752"/>
    </source>
</evidence>
<dbReference type="EMBL" id="JAPFFM010000015">
    <property type="protein sequence ID" value="KAJ6710550.1"/>
    <property type="molecule type" value="Genomic_DNA"/>
</dbReference>
<dbReference type="SUPFAM" id="SSF56112">
    <property type="entry name" value="Protein kinase-like (PK-like)"/>
    <property type="match status" value="1"/>
</dbReference>
<dbReference type="AlphaFoldDB" id="A0A9Q0YUD0"/>
<feature type="domain" description="Serine-threonine/tyrosine-protein kinase catalytic" evidence="5">
    <location>
        <begin position="13"/>
        <end position="57"/>
    </location>
</feature>
<dbReference type="Proteomes" id="UP001151752">
    <property type="component" value="Chromosome 2"/>
</dbReference>
<accession>A0A9Q0YUD0</accession>
<keyword evidence="4" id="KW-0067">ATP-binding</keyword>
<dbReference type="Gene3D" id="3.30.200.20">
    <property type="entry name" value="Phosphorylase Kinase, domain 1"/>
    <property type="match status" value="1"/>
</dbReference>
<evidence type="ECO:0000256" key="1">
    <source>
        <dbReference type="ARBA" id="ARBA00022679"/>
    </source>
</evidence>
<sequence>MYFLFFSVVMNGRNAFKHELTLLEKVRHPNVIQFVGAVTQNLPMMIVAEYHSKVSMLLPSLQELFVLLQFSNIIHLCGHKLDCRFEQSFHLFSRLCFQVALLGVYHPFSIAKLCHDTTEEYQCEMLE</sequence>
<evidence type="ECO:0000259" key="5">
    <source>
        <dbReference type="Pfam" id="PF07714"/>
    </source>
</evidence>
<dbReference type="GO" id="GO:0005524">
    <property type="term" value="F:ATP binding"/>
    <property type="evidence" value="ECO:0007669"/>
    <property type="project" value="UniProtKB-KW"/>
</dbReference>
<dbReference type="InterPro" id="IPR001245">
    <property type="entry name" value="Ser-Thr/Tyr_kinase_cat_dom"/>
</dbReference>
<name>A0A9Q0YUD0_9ROSI</name>